<dbReference type="AlphaFoldDB" id="A0A1S7LKQ5"/>
<dbReference type="InterPro" id="IPR036760">
    <property type="entry name" value="SspB-like_sf"/>
</dbReference>
<dbReference type="InterPro" id="IPR007481">
    <property type="entry name" value="SspB"/>
</dbReference>
<dbReference type="Pfam" id="PF04386">
    <property type="entry name" value="SspB"/>
    <property type="match status" value="1"/>
</dbReference>
<dbReference type="Gene3D" id="2.30.30.220">
    <property type="entry name" value="SspB-like"/>
    <property type="match status" value="1"/>
</dbReference>
<dbReference type="SUPFAM" id="SSF101738">
    <property type="entry name" value="SspB-like"/>
    <property type="match status" value="1"/>
</dbReference>
<protein>
    <submittedName>
        <fullName evidence="2">Putative stringent starvation protein B (SspB)</fullName>
    </submittedName>
</protein>
<organism evidence="2">
    <name type="scientific">Magnetococcus massalia (strain MO-1)</name>
    <dbReference type="NCBI Taxonomy" id="451514"/>
    <lineage>
        <taxon>Bacteria</taxon>
        <taxon>Pseudomonadati</taxon>
        <taxon>Pseudomonadota</taxon>
        <taxon>Magnetococcia</taxon>
        <taxon>Magnetococcales</taxon>
        <taxon>Magnetococcaceae</taxon>
        <taxon>Magnetococcus</taxon>
    </lineage>
</organism>
<sequence length="180" mass="20339">MEHTEQPDKADVIRFLLEEEGRVMLCIDATQESVEVPRRFADDNGLRLVLNRQMPQPIHVGSDKVESELRFGGIPHYCIIPYEALWGAFNPDTGHGMLWPESMPNDVRQSYWLSQSLQKEGGFEMPKELMQRKAEELAAAPLPPAGRPKLQVIEGVGETTPEETPSSETPRPKPLLRLIK</sequence>
<evidence type="ECO:0000256" key="1">
    <source>
        <dbReference type="SAM" id="MobiDB-lite"/>
    </source>
</evidence>
<evidence type="ECO:0000313" key="2">
    <source>
        <dbReference type="EMBL" id="CRH07542.1"/>
    </source>
</evidence>
<gene>
    <name evidence="2" type="ORF">MAGMO_3405</name>
</gene>
<accession>A0A1S7LKQ5</accession>
<dbReference type="EMBL" id="LO017727">
    <property type="protein sequence ID" value="CRH07542.1"/>
    <property type="molecule type" value="Genomic_DNA"/>
</dbReference>
<feature type="region of interest" description="Disordered" evidence="1">
    <location>
        <begin position="155"/>
        <end position="180"/>
    </location>
</feature>
<feature type="compositionally biased region" description="Low complexity" evidence="1">
    <location>
        <begin position="158"/>
        <end position="169"/>
    </location>
</feature>
<reference evidence="2" key="1">
    <citation type="submission" date="2015-04" db="EMBL/GenBank/DDBJ databases">
        <authorList>
            <person name="Syromyatnikov M.Y."/>
            <person name="Popov V.N."/>
        </authorList>
    </citation>
    <scope>NUCLEOTIDE SEQUENCE</scope>
    <source>
        <strain evidence="2">MO-1</strain>
    </source>
</reference>
<name>A0A1S7LKQ5_MAGMO</name>
<proteinExistence type="predicted"/>